<evidence type="ECO:0000313" key="2">
    <source>
        <dbReference type="EMBL" id="MBC5843105.1"/>
    </source>
</evidence>
<gene>
    <name evidence="2" type="ORF">H8R25_01440</name>
</gene>
<dbReference type="Pfam" id="PF00535">
    <property type="entry name" value="Glycos_transf_2"/>
    <property type="match status" value="1"/>
</dbReference>
<comment type="caution">
    <text evidence="2">The sequence shown here is derived from an EMBL/GenBank/DDBJ whole genome shotgun (WGS) entry which is preliminary data.</text>
</comment>
<dbReference type="EMBL" id="JACRUL010000002">
    <property type="protein sequence ID" value="MBC5843105.1"/>
    <property type="molecule type" value="Genomic_DNA"/>
</dbReference>
<feature type="domain" description="Glycosyltransferase 2-like" evidence="1">
    <location>
        <begin position="9"/>
        <end position="148"/>
    </location>
</feature>
<accession>A0A923MXV9</accession>
<dbReference type="Gene3D" id="3.90.550.10">
    <property type="entry name" value="Spore Coat Polysaccharide Biosynthesis Protein SpsA, Chain A"/>
    <property type="match status" value="1"/>
</dbReference>
<reference evidence="2 3" key="1">
    <citation type="submission" date="2020-08" db="EMBL/GenBank/DDBJ databases">
        <title>Description of novel Flavobacterium F-392 isolate.</title>
        <authorList>
            <person name="Saticioglu I.B."/>
            <person name="Duman M."/>
            <person name="Altun S."/>
        </authorList>
    </citation>
    <scope>NUCLEOTIDE SEQUENCE [LARGE SCALE GENOMIC DNA]</scope>
    <source>
        <strain evidence="2 3">F-392</strain>
    </source>
</reference>
<name>A0A923MXV9_9FLAO</name>
<evidence type="ECO:0000259" key="1">
    <source>
        <dbReference type="Pfam" id="PF00535"/>
    </source>
</evidence>
<dbReference type="RefSeq" id="WP_187016805.1">
    <property type="nucleotide sequence ID" value="NZ_JACRUK010000002.1"/>
</dbReference>
<dbReference type="InterPro" id="IPR029044">
    <property type="entry name" value="Nucleotide-diphossugar_trans"/>
</dbReference>
<evidence type="ECO:0000313" key="3">
    <source>
        <dbReference type="Proteomes" id="UP000641454"/>
    </source>
</evidence>
<protein>
    <submittedName>
        <fullName evidence="2">Glycosyltransferase</fullName>
    </submittedName>
</protein>
<keyword evidence="3" id="KW-1185">Reference proteome</keyword>
<dbReference type="SUPFAM" id="SSF53448">
    <property type="entry name" value="Nucleotide-diphospho-sugar transferases"/>
    <property type="match status" value="1"/>
</dbReference>
<sequence>MSVNKKVTFIMTSCNRFDLLEQTLNSFLKYNTSFIDKYIFIEDTEKIGKLEKIIKNIPEVYEKAILLNNDPKLGQIKSIDKAYSFVETEYIFHCEEDWEFYKKGFIEDSIKLLEEDSMIINVWLRELDDTNKHPVLDKEFISLSGLKFRELKTHHLGIWHGFTFNPTVKRLSDYKKIGMYQNVGHEHDIGQFFFDLGHKAVIFSEGYLKHSGWHRGVFDVDKKRSKFQMELDTWFKKKKASLYKVLGIYGKKYK</sequence>
<proteinExistence type="predicted"/>
<dbReference type="Proteomes" id="UP000641454">
    <property type="component" value="Unassembled WGS sequence"/>
</dbReference>
<organism evidence="2 3">
    <name type="scientific">Flavobacterium muglaense</name>
    <dbReference type="NCBI Taxonomy" id="2764716"/>
    <lineage>
        <taxon>Bacteria</taxon>
        <taxon>Pseudomonadati</taxon>
        <taxon>Bacteroidota</taxon>
        <taxon>Flavobacteriia</taxon>
        <taxon>Flavobacteriales</taxon>
        <taxon>Flavobacteriaceae</taxon>
        <taxon>Flavobacterium</taxon>
    </lineage>
</organism>
<dbReference type="AlphaFoldDB" id="A0A923MXV9"/>
<dbReference type="InterPro" id="IPR001173">
    <property type="entry name" value="Glyco_trans_2-like"/>
</dbReference>